<dbReference type="EMBL" id="JANUAU010000001">
    <property type="protein sequence ID" value="MCS3676284.1"/>
    <property type="molecule type" value="Genomic_DNA"/>
</dbReference>
<evidence type="ECO:0000313" key="10">
    <source>
        <dbReference type="Proteomes" id="UP001155027"/>
    </source>
</evidence>
<dbReference type="AlphaFoldDB" id="A0A9X2PWV8"/>
<evidence type="ECO:0000313" key="9">
    <source>
        <dbReference type="EMBL" id="MCS3676284.1"/>
    </source>
</evidence>
<dbReference type="GO" id="GO:0045340">
    <property type="term" value="F:mercury ion binding"/>
    <property type="evidence" value="ECO:0007669"/>
    <property type="project" value="InterPro"/>
</dbReference>
<evidence type="ECO:0000256" key="4">
    <source>
        <dbReference type="ARBA" id="ARBA00023015"/>
    </source>
</evidence>
<evidence type="ECO:0000256" key="2">
    <source>
        <dbReference type="ARBA" id="ARBA00022466"/>
    </source>
</evidence>
<dbReference type="PROSITE" id="PS00552">
    <property type="entry name" value="HTH_MERR_1"/>
    <property type="match status" value="1"/>
</dbReference>
<dbReference type="PRINTS" id="PR00040">
    <property type="entry name" value="HTHMERR"/>
</dbReference>
<dbReference type="PANTHER" id="PTHR30204:SF94">
    <property type="entry name" value="HEAVY METAL-DEPENDENT TRANSCRIPTIONAL REGULATOR HI_0293-RELATED"/>
    <property type="match status" value="1"/>
</dbReference>
<dbReference type="Gene3D" id="1.10.1660.10">
    <property type="match status" value="1"/>
</dbReference>
<dbReference type="InterPro" id="IPR000551">
    <property type="entry name" value="MerR-type_HTH_dom"/>
</dbReference>
<keyword evidence="2" id="KW-0475">Mercuric resistance</keyword>
<dbReference type="InterPro" id="IPR047057">
    <property type="entry name" value="MerR_fam"/>
</dbReference>
<keyword evidence="5" id="KW-0238">DNA-binding</keyword>
<evidence type="ECO:0000256" key="1">
    <source>
        <dbReference type="ARBA" id="ARBA00017146"/>
    </source>
</evidence>
<dbReference type="InterPro" id="IPR011794">
    <property type="entry name" value="MerR"/>
</dbReference>
<protein>
    <recommendedName>
        <fullName evidence="1">Mercuric resistance operon regulatory protein</fullName>
    </recommendedName>
</protein>
<organism evidence="9 10">
    <name type="scientific">Salinibacter ruber</name>
    <dbReference type="NCBI Taxonomy" id="146919"/>
    <lineage>
        <taxon>Bacteria</taxon>
        <taxon>Pseudomonadati</taxon>
        <taxon>Rhodothermota</taxon>
        <taxon>Rhodothermia</taxon>
        <taxon>Rhodothermales</taxon>
        <taxon>Salinibacteraceae</taxon>
        <taxon>Salinibacter</taxon>
    </lineage>
</organism>
<dbReference type="SMART" id="SM00422">
    <property type="entry name" value="HTH_MERR"/>
    <property type="match status" value="1"/>
</dbReference>
<reference evidence="9" key="1">
    <citation type="submission" date="2022-08" db="EMBL/GenBank/DDBJ databases">
        <title>Genomic Encyclopedia of Type Strains, Phase V (KMG-V): Genome sequencing to study the core and pangenomes of soil and plant-associated prokaryotes.</title>
        <authorList>
            <person name="Whitman W."/>
        </authorList>
    </citation>
    <scope>NUCLEOTIDE SEQUENCE</scope>
    <source>
        <strain evidence="9">0</strain>
    </source>
</reference>
<comment type="function">
    <text evidence="7">Mediates the mercuric-dependent induction of mercury resistance operon. In the absence of mercury MerR represses transcription by binding tightly to the mer operator region; when mercury is present the dimeric complex binds a single ion and becomes a potent transcriptional activator, while remaining bound to the mer site.</text>
</comment>
<name>A0A9X2PWV8_9BACT</name>
<dbReference type="GO" id="GO:0003700">
    <property type="term" value="F:DNA-binding transcription factor activity"/>
    <property type="evidence" value="ECO:0007669"/>
    <property type="project" value="InterPro"/>
</dbReference>
<dbReference type="SUPFAM" id="SSF46955">
    <property type="entry name" value="Putative DNA-binding domain"/>
    <property type="match status" value="1"/>
</dbReference>
<dbReference type="RefSeq" id="WP_259079148.1">
    <property type="nucleotide sequence ID" value="NZ_JANUAU010000001.1"/>
</dbReference>
<sequence length="145" mass="16045">MATETLTTGEVADQANVNVQTVRYYERRGLIPEPPRSSGGFRQYSPDHVSRIRFIKRAQELGFTLEEANELLQLRVTPEADRADVRAVAGDKIDEVEDKIRDLRRIRDTLGHLVEACEGHGSTSECPILHAMEGTAGNGASAIQE</sequence>
<accession>A0A9X2PWV8</accession>
<dbReference type="InterPro" id="IPR009061">
    <property type="entry name" value="DNA-bd_dom_put_sf"/>
</dbReference>
<dbReference type="GO" id="GO:0003677">
    <property type="term" value="F:DNA binding"/>
    <property type="evidence" value="ECO:0007669"/>
    <property type="project" value="UniProtKB-KW"/>
</dbReference>
<dbReference type="CDD" id="cd04783">
    <property type="entry name" value="HTH_MerR1"/>
    <property type="match status" value="1"/>
</dbReference>
<feature type="domain" description="HTH merR-type" evidence="8">
    <location>
        <begin position="5"/>
        <end position="74"/>
    </location>
</feature>
<evidence type="ECO:0000256" key="5">
    <source>
        <dbReference type="ARBA" id="ARBA00023125"/>
    </source>
</evidence>
<keyword evidence="4" id="KW-0805">Transcription regulation</keyword>
<dbReference type="PROSITE" id="PS50937">
    <property type="entry name" value="HTH_MERR_2"/>
    <property type="match status" value="1"/>
</dbReference>
<dbReference type="Proteomes" id="UP001155027">
    <property type="component" value="Unassembled WGS sequence"/>
</dbReference>
<comment type="caution">
    <text evidence="9">The sequence shown here is derived from an EMBL/GenBank/DDBJ whole genome shotgun (WGS) entry which is preliminary data.</text>
</comment>
<proteinExistence type="predicted"/>
<keyword evidence="6" id="KW-0804">Transcription</keyword>
<keyword evidence="3" id="KW-0476">Mercury</keyword>
<dbReference type="Pfam" id="PF13411">
    <property type="entry name" value="MerR_1"/>
    <property type="match status" value="1"/>
</dbReference>
<evidence type="ECO:0000259" key="8">
    <source>
        <dbReference type="PROSITE" id="PS50937"/>
    </source>
</evidence>
<evidence type="ECO:0000256" key="7">
    <source>
        <dbReference type="ARBA" id="ARBA00024874"/>
    </source>
</evidence>
<dbReference type="PANTHER" id="PTHR30204">
    <property type="entry name" value="REDOX-CYCLING DRUG-SENSING TRANSCRIPTIONAL ACTIVATOR SOXR"/>
    <property type="match status" value="1"/>
</dbReference>
<dbReference type="GO" id="GO:0046689">
    <property type="term" value="P:response to mercury ion"/>
    <property type="evidence" value="ECO:0007669"/>
    <property type="project" value="UniProtKB-KW"/>
</dbReference>
<evidence type="ECO:0000256" key="3">
    <source>
        <dbReference type="ARBA" id="ARBA00022914"/>
    </source>
</evidence>
<gene>
    <name evidence="9" type="ORF">GGP71_000180</name>
</gene>
<evidence type="ECO:0000256" key="6">
    <source>
        <dbReference type="ARBA" id="ARBA00023163"/>
    </source>
</evidence>